<dbReference type="GO" id="GO:0004497">
    <property type="term" value="F:monooxygenase activity"/>
    <property type="evidence" value="ECO:0007669"/>
    <property type="project" value="InterPro"/>
</dbReference>
<dbReference type="InterPro" id="IPR036396">
    <property type="entry name" value="Cyt_P450_sf"/>
</dbReference>
<dbReference type="PRINTS" id="PR00463">
    <property type="entry name" value="EP450I"/>
</dbReference>
<evidence type="ECO:0000256" key="4">
    <source>
        <dbReference type="ARBA" id="ARBA00022723"/>
    </source>
</evidence>
<dbReference type="AlphaFoldDB" id="N1QL06"/>
<evidence type="ECO:0000256" key="3">
    <source>
        <dbReference type="ARBA" id="ARBA00022617"/>
    </source>
</evidence>
<reference evidence="8 9" key="1">
    <citation type="journal article" date="2012" name="PLoS Pathog.">
        <title>Diverse lifestyles and strategies of plant pathogenesis encoded in the genomes of eighteen Dothideomycetes fungi.</title>
        <authorList>
            <person name="Ohm R.A."/>
            <person name="Feau N."/>
            <person name="Henrissat B."/>
            <person name="Schoch C.L."/>
            <person name="Horwitz B.A."/>
            <person name="Barry K.W."/>
            <person name="Condon B.J."/>
            <person name="Copeland A.C."/>
            <person name="Dhillon B."/>
            <person name="Glaser F."/>
            <person name="Hesse C.N."/>
            <person name="Kosti I."/>
            <person name="LaButti K."/>
            <person name="Lindquist E.A."/>
            <person name="Lucas S."/>
            <person name="Salamov A.A."/>
            <person name="Bradshaw R.E."/>
            <person name="Ciuffetti L."/>
            <person name="Hamelin R.C."/>
            <person name="Kema G.H.J."/>
            <person name="Lawrence C."/>
            <person name="Scott J.A."/>
            <person name="Spatafora J.W."/>
            <person name="Turgeon B.G."/>
            <person name="de Wit P.J.G.M."/>
            <person name="Zhong S."/>
            <person name="Goodwin S.B."/>
            <person name="Grigoriev I.V."/>
        </authorList>
    </citation>
    <scope>NUCLEOTIDE SEQUENCE [LARGE SCALE GENOMIC DNA]</scope>
    <source>
        <strain evidence="8 9">SO2202</strain>
    </source>
</reference>
<dbReference type="InterPro" id="IPR050121">
    <property type="entry name" value="Cytochrome_P450_monoxygenase"/>
</dbReference>
<dbReference type="STRING" id="692275.N1QL06"/>
<keyword evidence="7" id="KW-1133">Transmembrane helix</keyword>
<dbReference type="GO" id="GO:0016705">
    <property type="term" value="F:oxidoreductase activity, acting on paired donors, with incorporation or reduction of molecular oxygen"/>
    <property type="evidence" value="ECO:0007669"/>
    <property type="project" value="InterPro"/>
</dbReference>
<dbReference type="OrthoDB" id="1470350at2759"/>
<sequence>MAYDSSLLDDIHSVKATDVVRIQVYFIALYALYTIASALYVAFLGPLRKFPGPKLRALSRFPELLSLAQGNDASDQVALHAKYGPVVRVAPNKLSYAAGAQAHKDIYGHRKHGQPSIAKDPSFYVASPNGVHNLVSADDANHARQRKALSPAFADKTLKDLEPLLGHWMNKMKEKLQQKAEAGEKVDILKYFNCTTFDIMGDLAFSEDLHMLENGEYSAWVQAIFSSAKEMAKLRAFKMINWFTEWLVNTLLLNNPNAQLKRSQYWNDSKERADRRLASTPERPDLWTKIFEKSKVADGLTLDEYHSTASILMIAGTETTATALSGVMYYLLRHPQYLQALSQEIRSAHSTADDITMESLQHLKYLHAVLQEGLRIYPPLPSILPRIAPEGLVVCGQVVPQGTILGVSHLATYRSAEHFKNASEFRPERWLGEDVQYQDDHRDSFEPFAVGPRNCLGKSLAWHEMRLVLATAIFHFDFTLCEESFEWDEQKVYVFWEKKALWCKLTPVIRDA</sequence>
<comment type="similarity">
    <text evidence="2">Belongs to the cytochrome P450 family.</text>
</comment>
<dbReference type="SUPFAM" id="SSF48264">
    <property type="entry name" value="Cytochrome P450"/>
    <property type="match status" value="1"/>
</dbReference>
<keyword evidence="3 6" id="KW-0349">Heme</keyword>
<dbReference type="HOGENOM" id="CLU_001570_14_11_1"/>
<feature type="transmembrane region" description="Helical" evidence="7">
    <location>
        <begin position="22"/>
        <end position="47"/>
    </location>
</feature>
<evidence type="ECO:0000313" key="9">
    <source>
        <dbReference type="Proteomes" id="UP000016931"/>
    </source>
</evidence>
<dbReference type="PANTHER" id="PTHR24305">
    <property type="entry name" value="CYTOCHROME P450"/>
    <property type="match status" value="1"/>
</dbReference>
<evidence type="ECO:0000256" key="6">
    <source>
        <dbReference type="PIRSR" id="PIRSR602401-1"/>
    </source>
</evidence>
<dbReference type="EMBL" id="KB456260">
    <property type="protein sequence ID" value="EMF17880.1"/>
    <property type="molecule type" value="Genomic_DNA"/>
</dbReference>
<keyword evidence="5 6" id="KW-0408">Iron</keyword>
<dbReference type="RefSeq" id="XP_016766001.1">
    <property type="nucleotide sequence ID" value="XM_016902362.1"/>
</dbReference>
<protein>
    <submittedName>
        <fullName evidence="8">Cytochrome P450</fullName>
    </submittedName>
</protein>
<dbReference type="Proteomes" id="UP000016931">
    <property type="component" value="Unassembled WGS sequence"/>
</dbReference>
<dbReference type="Gene3D" id="1.10.630.10">
    <property type="entry name" value="Cytochrome P450"/>
    <property type="match status" value="1"/>
</dbReference>
<dbReference type="InterPro" id="IPR002401">
    <property type="entry name" value="Cyt_P450_E_grp-I"/>
</dbReference>
<evidence type="ECO:0000313" key="8">
    <source>
        <dbReference type="EMBL" id="EMF17880.1"/>
    </source>
</evidence>
<dbReference type="OMA" id="PLMCVAT"/>
<dbReference type="CDD" id="cd11058">
    <property type="entry name" value="CYP60B-like"/>
    <property type="match status" value="1"/>
</dbReference>
<dbReference type="Pfam" id="PF00067">
    <property type="entry name" value="p450"/>
    <property type="match status" value="1"/>
</dbReference>
<feature type="binding site" description="axial binding residue" evidence="6">
    <location>
        <position position="455"/>
    </location>
    <ligand>
        <name>heme</name>
        <dbReference type="ChEBI" id="CHEBI:30413"/>
    </ligand>
    <ligandPart>
        <name>Fe</name>
        <dbReference type="ChEBI" id="CHEBI:18248"/>
    </ligandPart>
</feature>
<gene>
    <name evidence="8" type="ORF">SEPMUDRAFT_130542</name>
</gene>
<dbReference type="PANTHER" id="PTHR24305:SF210">
    <property type="entry name" value="CYTOCHROME P450 MONOOXYGENASE ASQL-RELATED"/>
    <property type="match status" value="1"/>
</dbReference>
<evidence type="ECO:0000256" key="5">
    <source>
        <dbReference type="ARBA" id="ARBA00023004"/>
    </source>
</evidence>
<dbReference type="InterPro" id="IPR001128">
    <property type="entry name" value="Cyt_P450"/>
</dbReference>
<dbReference type="GO" id="GO:0020037">
    <property type="term" value="F:heme binding"/>
    <property type="evidence" value="ECO:0007669"/>
    <property type="project" value="InterPro"/>
</dbReference>
<evidence type="ECO:0000256" key="1">
    <source>
        <dbReference type="ARBA" id="ARBA00001971"/>
    </source>
</evidence>
<proteinExistence type="inferred from homology"/>
<dbReference type="PRINTS" id="PR00385">
    <property type="entry name" value="P450"/>
</dbReference>
<comment type="cofactor">
    <cofactor evidence="1 6">
        <name>heme</name>
        <dbReference type="ChEBI" id="CHEBI:30413"/>
    </cofactor>
</comment>
<evidence type="ECO:0000256" key="2">
    <source>
        <dbReference type="ARBA" id="ARBA00010617"/>
    </source>
</evidence>
<dbReference type="eggNOG" id="KOG0157">
    <property type="taxonomic scope" value="Eukaryota"/>
</dbReference>
<evidence type="ECO:0000256" key="7">
    <source>
        <dbReference type="SAM" id="Phobius"/>
    </source>
</evidence>
<keyword evidence="7" id="KW-0812">Transmembrane</keyword>
<accession>N1QL06</accession>
<organism evidence="8 9">
    <name type="scientific">Sphaerulina musiva (strain SO2202)</name>
    <name type="common">Poplar stem canker fungus</name>
    <name type="synonym">Septoria musiva</name>
    <dbReference type="NCBI Taxonomy" id="692275"/>
    <lineage>
        <taxon>Eukaryota</taxon>
        <taxon>Fungi</taxon>
        <taxon>Dikarya</taxon>
        <taxon>Ascomycota</taxon>
        <taxon>Pezizomycotina</taxon>
        <taxon>Dothideomycetes</taxon>
        <taxon>Dothideomycetidae</taxon>
        <taxon>Mycosphaerellales</taxon>
        <taxon>Mycosphaerellaceae</taxon>
        <taxon>Sphaerulina</taxon>
    </lineage>
</organism>
<dbReference type="GO" id="GO:0005506">
    <property type="term" value="F:iron ion binding"/>
    <property type="evidence" value="ECO:0007669"/>
    <property type="project" value="InterPro"/>
</dbReference>
<keyword evidence="9" id="KW-1185">Reference proteome</keyword>
<name>N1QL06_SPHMS</name>
<keyword evidence="4 6" id="KW-0479">Metal-binding</keyword>
<dbReference type="GeneID" id="27899499"/>
<keyword evidence="7" id="KW-0472">Membrane</keyword>